<sequence>MTLALRKTIFFDSSTIKTAGDDDPRDGRIGSEAVYLWKKILYWTIHLHYSSFSEASTSSFHE</sequence>
<dbReference type="AlphaFoldDB" id="A0A8H5GJV7"/>
<gene>
    <name evidence="1" type="ORF">D9758_009779</name>
</gene>
<evidence type="ECO:0000313" key="1">
    <source>
        <dbReference type="EMBL" id="KAF5366376.1"/>
    </source>
</evidence>
<reference evidence="1 2" key="1">
    <citation type="journal article" date="2020" name="ISME J.">
        <title>Uncovering the hidden diversity of litter-decomposition mechanisms in mushroom-forming fungi.</title>
        <authorList>
            <person name="Floudas D."/>
            <person name="Bentzer J."/>
            <person name="Ahren D."/>
            <person name="Johansson T."/>
            <person name="Persson P."/>
            <person name="Tunlid A."/>
        </authorList>
    </citation>
    <scope>NUCLEOTIDE SEQUENCE [LARGE SCALE GENOMIC DNA]</scope>
    <source>
        <strain evidence="1 2">CBS 291.85</strain>
    </source>
</reference>
<dbReference type="EMBL" id="JAACJM010000023">
    <property type="protein sequence ID" value="KAF5366376.1"/>
    <property type="molecule type" value="Genomic_DNA"/>
</dbReference>
<keyword evidence="2" id="KW-1185">Reference proteome</keyword>
<dbReference type="Proteomes" id="UP000559256">
    <property type="component" value="Unassembled WGS sequence"/>
</dbReference>
<name>A0A8H5GJV7_9AGAR</name>
<accession>A0A8H5GJV7</accession>
<protein>
    <submittedName>
        <fullName evidence="1">Uncharacterized protein</fullName>
    </submittedName>
</protein>
<proteinExistence type="predicted"/>
<organism evidence="1 2">
    <name type="scientific">Tetrapyrgos nigripes</name>
    <dbReference type="NCBI Taxonomy" id="182062"/>
    <lineage>
        <taxon>Eukaryota</taxon>
        <taxon>Fungi</taxon>
        <taxon>Dikarya</taxon>
        <taxon>Basidiomycota</taxon>
        <taxon>Agaricomycotina</taxon>
        <taxon>Agaricomycetes</taxon>
        <taxon>Agaricomycetidae</taxon>
        <taxon>Agaricales</taxon>
        <taxon>Marasmiineae</taxon>
        <taxon>Marasmiaceae</taxon>
        <taxon>Tetrapyrgos</taxon>
    </lineage>
</organism>
<comment type="caution">
    <text evidence="1">The sequence shown here is derived from an EMBL/GenBank/DDBJ whole genome shotgun (WGS) entry which is preliminary data.</text>
</comment>
<evidence type="ECO:0000313" key="2">
    <source>
        <dbReference type="Proteomes" id="UP000559256"/>
    </source>
</evidence>